<dbReference type="Gene3D" id="3.90.550.10">
    <property type="entry name" value="Spore Coat Polysaccharide Biosynthesis Protein SpsA, Chain A"/>
    <property type="match status" value="1"/>
</dbReference>
<dbReference type="Pfam" id="PF13692">
    <property type="entry name" value="Glyco_trans_1_4"/>
    <property type="match status" value="1"/>
</dbReference>
<gene>
    <name evidence="2" type="ORF">FPY71_11495</name>
</gene>
<dbReference type="Proteomes" id="UP000324738">
    <property type="component" value="Unassembled WGS sequence"/>
</dbReference>
<dbReference type="Pfam" id="PF00535">
    <property type="entry name" value="Glycos_transf_2"/>
    <property type="match status" value="1"/>
</dbReference>
<proteinExistence type="predicted"/>
<protein>
    <submittedName>
        <fullName evidence="2">Glycosyltransferase</fullName>
    </submittedName>
</protein>
<dbReference type="SUPFAM" id="SSF53448">
    <property type="entry name" value="Nucleotide-diphospho-sugar transferases"/>
    <property type="match status" value="1"/>
</dbReference>
<reference evidence="2 3" key="1">
    <citation type="submission" date="2019-08" db="EMBL/GenBank/DDBJ databases">
        <title>Aureimonas fodiniaquatilis sp. nov., isolated from a coal mine wastewater.</title>
        <authorList>
            <person name="Kim W."/>
        </authorList>
    </citation>
    <scope>NUCLEOTIDE SEQUENCE [LARGE SCALE GENOMIC DNA]</scope>
    <source>
        <strain evidence="2 3">CAU 1482</strain>
    </source>
</reference>
<sequence>MIEDDNSGTPEFPLVSIIIPVFRGGRFLRQAIDSALAQTWPAVEVLVVDDGSDDGGATRAIALSYGDKIRLITKPNGGVATALNSGIAAMRGEWFSWLSHDDLYKPTKIAAYMAVARTLKEPAVLFGNVDMIDEDGRFLQLNDLTKGFFETDGLWAVMEARISGCATLVSRQIAKSFAFDPALPTTQDYKLWFEIAKQHPFVPVYESHVLSRVHENQGSRSFRHLEEANLLWCQMLEERIESPAQLKRVWGFLRDAPYHGAKALALGRMKQLLKDQKTVLIVEAENADGLSRQMAKVQASGTAVEKLIVLDRTQDAWVSFNERRTIHSTPAEFIRLAGHPDAQYADLIQALYNGQDSNCMVFLSAGSTVSADNLTEALLDLYASPAVAYMHMPATPPEDFLTLLMRGSVLGLRSMAILATNPNKPPVQTLYRSGLRIRHLKEAAITQHATPVNLAGQLQAESVPRIQTGERITLQNHPITSRPTLLLFTHGVGGGTIRYADMLAAKMRDKSNVLFGWGTDEQNFFLSSVDPMVPEAAFDVANGLSNIAHALKSLGVNRVDVLHTYGFDAHIESLLDQLGVPFDVTLLDYQMIADSPHMTDTRGRFTGDFATGQKNRRAFRPLLQGADRIVACSGELAARARRLAPHLTIRPVLLPEPGKPHKFALHASPLRDNETMRVLLLGVLTAHKGRDIILDVVRETIRQRLDITFYSLGAGTEYPPADLQISGRLKVLGSFEQSRLMEFVCQLRPHLAWFPFTAAETHSFALSDAMANGLPVLATGIGAVPERTYGRPGTWLVPPDEANAEGFLQWLCRLQQDRLKTPENWIEVDHLPMASADYYDREYFRPTLNAF</sequence>
<dbReference type="InterPro" id="IPR001173">
    <property type="entry name" value="Glyco_trans_2-like"/>
</dbReference>
<name>A0A5B0DYH1_9HYPH</name>
<dbReference type="EMBL" id="VTWH01000002">
    <property type="protein sequence ID" value="KAA0971062.1"/>
    <property type="molecule type" value="Genomic_DNA"/>
</dbReference>
<dbReference type="SUPFAM" id="SSF53756">
    <property type="entry name" value="UDP-Glycosyltransferase/glycogen phosphorylase"/>
    <property type="match status" value="1"/>
</dbReference>
<keyword evidence="2" id="KW-0808">Transferase</keyword>
<evidence type="ECO:0000313" key="2">
    <source>
        <dbReference type="EMBL" id="KAA0971062.1"/>
    </source>
</evidence>
<comment type="caution">
    <text evidence="2">The sequence shown here is derived from an EMBL/GenBank/DDBJ whole genome shotgun (WGS) entry which is preliminary data.</text>
</comment>
<dbReference type="GO" id="GO:0016740">
    <property type="term" value="F:transferase activity"/>
    <property type="evidence" value="ECO:0007669"/>
    <property type="project" value="UniProtKB-KW"/>
</dbReference>
<dbReference type="AlphaFoldDB" id="A0A5B0DYH1"/>
<dbReference type="RefSeq" id="WP_149300373.1">
    <property type="nucleotide sequence ID" value="NZ_VTWH01000002.1"/>
</dbReference>
<feature type="domain" description="Glycosyltransferase 2-like" evidence="1">
    <location>
        <begin position="16"/>
        <end position="174"/>
    </location>
</feature>
<dbReference type="OrthoDB" id="9802649at2"/>
<evidence type="ECO:0000313" key="3">
    <source>
        <dbReference type="Proteomes" id="UP000324738"/>
    </source>
</evidence>
<dbReference type="InterPro" id="IPR029044">
    <property type="entry name" value="Nucleotide-diphossugar_trans"/>
</dbReference>
<dbReference type="PANTHER" id="PTHR43685:SF2">
    <property type="entry name" value="GLYCOSYLTRANSFERASE 2-LIKE DOMAIN-CONTAINING PROTEIN"/>
    <property type="match status" value="1"/>
</dbReference>
<keyword evidence="3" id="KW-1185">Reference proteome</keyword>
<evidence type="ECO:0000259" key="1">
    <source>
        <dbReference type="Pfam" id="PF00535"/>
    </source>
</evidence>
<accession>A0A5B0DYH1</accession>
<dbReference type="PANTHER" id="PTHR43685">
    <property type="entry name" value="GLYCOSYLTRANSFERASE"/>
    <property type="match status" value="1"/>
</dbReference>
<organism evidence="2 3">
    <name type="scientific">Aureimonas fodinaquatilis</name>
    <dbReference type="NCBI Taxonomy" id="2565783"/>
    <lineage>
        <taxon>Bacteria</taxon>
        <taxon>Pseudomonadati</taxon>
        <taxon>Pseudomonadota</taxon>
        <taxon>Alphaproteobacteria</taxon>
        <taxon>Hyphomicrobiales</taxon>
        <taxon>Aurantimonadaceae</taxon>
        <taxon>Aureimonas</taxon>
    </lineage>
</organism>
<dbReference type="InterPro" id="IPR050834">
    <property type="entry name" value="Glycosyltransf_2"/>
</dbReference>
<dbReference type="Gene3D" id="3.40.50.2000">
    <property type="entry name" value="Glycogen Phosphorylase B"/>
    <property type="match status" value="2"/>
</dbReference>